<reference evidence="3" key="1">
    <citation type="submission" date="2017-10" db="EMBL/GenBank/DDBJ databases">
        <authorList>
            <person name="Colston S.M."/>
            <person name="Graf J."/>
        </authorList>
    </citation>
    <scope>NUCLEOTIDE SEQUENCE</scope>
    <source>
        <strain evidence="3">BAQ071013-135</strain>
    </source>
</reference>
<organism evidence="3 4">
    <name type="scientific">Aeromonas veronii</name>
    <dbReference type="NCBI Taxonomy" id="654"/>
    <lineage>
        <taxon>Bacteria</taxon>
        <taxon>Pseudomonadati</taxon>
        <taxon>Pseudomonadota</taxon>
        <taxon>Gammaproteobacteria</taxon>
        <taxon>Aeromonadales</taxon>
        <taxon>Aeromonadaceae</taxon>
        <taxon>Aeromonas</taxon>
    </lineage>
</organism>
<proteinExistence type="predicted"/>
<gene>
    <name evidence="3" type="ORF">CF123_12795</name>
</gene>
<evidence type="ECO:0000259" key="2">
    <source>
        <dbReference type="Pfam" id="PF05707"/>
    </source>
</evidence>
<dbReference type="InterPro" id="IPR027417">
    <property type="entry name" value="P-loop_NTPase"/>
</dbReference>
<dbReference type="Pfam" id="PF05707">
    <property type="entry name" value="Zot"/>
    <property type="match status" value="1"/>
</dbReference>
<sequence length="390" mass="43124">MAINIIVGRPGSGKSFEAVAYHLIPAIESGRRVVTNLPLHLDHFVAVYGSDVLELIEVVADDFSKDLGVIKAFSTPSYFTSDEWRDDKGRGPLFIIDECHFQYPKTGRGKKASDDIADCLEYFSMHRHYGHDILLMTQSLGKLNRDLRDMIEVQYSVSKHTALGSQKSYTRKTLDGAGVRPAVTFTGVRTYDAKYYPFYKSHTQSEGDVKEAMAGDVSPIWKRWWLWLSVPLVVAGLWFSVSSMGGILGGGEGASGAKAASSTAVQPMPTTPAAAPPMPVPKREKPQGPFDHFDISITGFADLTYKDNTGQLHPQIEYYLQARSKNSYTFDMKLSDLLMAGYQVDALGPCLLRLEYKEQERFLYCLGHQPRQESATAAVALPALPALPLS</sequence>
<comment type="caution">
    <text evidence="3">The sequence shown here is derived from an EMBL/GenBank/DDBJ whole genome shotgun (WGS) entry which is preliminary data.</text>
</comment>
<dbReference type="InterPro" id="IPR008900">
    <property type="entry name" value="Zot_N"/>
</dbReference>
<feature type="region of interest" description="Disordered" evidence="1">
    <location>
        <begin position="258"/>
        <end position="285"/>
    </location>
</feature>
<evidence type="ECO:0000313" key="4">
    <source>
        <dbReference type="Proteomes" id="UP000796104"/>
    </source>
</evidence>
<evidence type="ECO:0000256" key="1">
    <source>
        <dbReference type="SAM" id="MobiDB-lite"/>
    </source>
</evidence>
<dbReference type="AlphaFoldDB" id="A0AAX2URQ9"/>
<accession>A0AAX2URQ9</accession>
<dbReference type="Gene3D" id="3.40.50.300">
    <property type="entry name" value="P-loop containing nucleotide triphosphate hydrolases"/>
    <property type="match status" value="1"/>
</dbReference>
<name>A0AAX2URQ9_AERVE</name>
<dbReference type="Proteomes" id="UP000796104">
    <property type="component" value="Unassembled WGS sequence"/>
</dbReference>
<feature type="domain" description="Zona occludens toxin N-terminal" evidence="2">
    <location>
        <begin position="2"/>
        <end position="204"/>
    </location>
</feature>
<dbReference type="EMBL" id="PDXJ01000017">
    <property type="protein sequence ID" value="TND53301.1"/>
    <property type="molecule type" value="Genomic_DNA"/>
</dbReference>
<reference evidence="3" key="2">
    <citation type="journal article" date="2019" name="PLoS ONE">
        <title>Identification and characterization of putative Aeromonas spp. T3SS effectors.</title>
        <authorList>
            <person name="Rangel L.T."/>
            <person name="Marden J."/>
            <person name="Colston S."/>
            <person name="Setubal J.C."/>
            <person name="Graf J."/>
            <person name="Gogarten J.P."/>
        </authorList>
    </citation>
    <scope>NUCLEOTIDE SEQUENCE</scope>
    <source>
        <strain evidence="3">BAQ071013-135</strain>
    </source>
</reference>
<protein>
    <recommendedName>
        <fullName evidence="2">Zona occludens toxin N-terminal domain-containing protein</fullName>
    </recommendedName>
</protein>
<evidence type="ECO:0000313" key="3">
    <source>
        <dbReference type="EMBL" id="TND53301.1"/>
    </source>
</evidence>
<feature type="compositionally biased region" description="Low complexity" evidence="1">
    <location>
        <begin position="258"/>
        <end position="273"/>
    </location>
</feature>
<dbReference type="SUPFAM" id="SSF52540">
    <property type="entry name" value="P-loop containing nucleoside triphosphate hydrolases"/>
    <property type="match status" value="1"/>
</dbReference>
<dbReference type="RefSeq" id="WP_139494666.1">
    <property type="nucleotide sequence ID" value="NZ_CAWORL010000009.1"/>
</dbReference>